<dbReference type="PANTHER" id="PTHR34220:SF7">
    <property type="entry name" value="SENSOR HISTIDINE KINASE YPDA"/>
    <property type="match status" value="1"/>
</dbReference>
<dbReference type="InterPro" id="IPR003594">
    <property type="entry name" value="HATPase_dom"/>
</dbReference>
<organism evidence="9 10">
    <name type="scientific">Paenibacillus roseus</name>
    <dbReference type="NCBI Taxonomy" id="2798579"/>
    <lineage>
        <taxon>Bacteria</taxon>
        <taxon>Bacillati</taxon>
        <taxon>Bacillota</taxon>
        <taxon>Bacilli</taxon>
        <taxon>Bacillales</taxon>
        <taxon>Paenibacillaceae</taxon>
        <taxon>Paenibacillus</taxon>
    </lineage>
</organism>
<keyword evidence="2" id="KW-1003">Cell membrane</keyword>
<feature type="transmembrane region" description="Helical" evidence="7">
    <location>
        <begin position="662"/>
        <end position="685"/>
    </location>
</feature>
<accession>A0A934J3D1</accession>
<dbReference type="InterPro" id="IPR003660">
    <property type="entry name" value="HAMP_dom"/>
</dbReference>
<evidence type="ECO:0000256" key="6">
    <source>
        <dbReference type="ARBA" id="ARBA00023136"/>
    </source>
</evidence>
<keyword evidence="4" id="KW-0808">Transferase</keyword>
<dbReference type="Proteomes" id="UP000640274">
    <property type="component" value="Unassembled WGS sequence"/>
</dbReference>
<dbReference type="Gene3D" id="3.30.565.10">
    <property type="entry name" value="Histidine kinase-like ATPase, C-terminal domain"/>
    <property type="match status" value="1"/>
</dbReference>
<evidence type="ECO:0000256" key="1">
    <source>
        <dbReference type="ARBA" id="ARBA00004651"/>
    </source>
</evidence>
<evidence type="ECO:0000256" key="2">
    <source>
        <dbReference type="ARBA" id="ARBA00022475"/>
    </source>
</evidence>
<dbReference type="EMBL" id="JAELUP010000113">
    <property type="protein sequence ID" value="MBJ6364021.1"/>
    <property type="molecule type" value="Genomic_DNA"/>
</dbReference>
<dbReference type="Gene3D" id="6.10.340.10">
    <property type="match status" value="1"/>
</dbReference>
<comment type="subcellular location">
    <subcellularLocation>
        <location evidence="1">Cell membrane</location>
        <topology evidence="1">Multi-pass membrane protein</topology>
    </subcellularLocation>
</comment>
<evidence type="ECO:0000256" key="5">
    <source>
        <dbReference type="ARBA" id="ARBA00022777"/>
    </source>
</evidence>
<keyword evidence="7" id="KW-0812">Transmembrane</keyword>
<dbReference type="RefSeq" id="WP_199021627.1">
    <property type="nucleotide sequence ID" value="NZ_JAELUP010000113.1"/>
</dbReference>
<dbReference type="SUPFAM" id="SSF55874">
    <property type="entry name" value="ATPase domain of HSP90 chaperone/DNA topoisomerase II/histidine kinase"/>
    <property type="match status" value="1"/>
</dbReference>
<keyword evidence="7" id="KW-1133">Transmembrane helix</keyword>
<reference evidence="9" key="1">
    <citation type="submission" date="2020-12" db="EMBL/GenBank/DDBJ databases">
        <authorList>
            <person name="Huq M.A."/>
        </authorList>
    </citation>
    <scope>NUCLEOTIDE SEQUENCE</scope>
    <source>
        <strain evidence="9">MAHUQ-46</strain>
    </source>
</reference>
<dbReference type="Pfam" id="PF02518">
    <property type="entry name" value="HATPase_c"/>
    <property type="match status" value="1"/>
</dbReference>
<gene>
    <name evidence="9" type="ORF">JFN88_22655</name>
</gene>
<evidence type="ECO:0000259" key="8">
    <source>
        <dbReference type="PROSITE" id="PS50885"/>
    </source>
</evidence>
<dbReference type="PROSITE" id="PS50885">
    <property type="entry name" value="HAMP"/>
    <property type="match status" value="1"/>
</dbReference>
<keyword evidence="10" id="KW-1185">Reference proteome</keyword>
<dbReference type="GO" id="GO:0000155">
    <property type="term" value="F:phosphorelay sensor kinase activity"/>
    <property type="evidence" value="ECO:0007669"/>
    <property type="project" value="InterPro"/>
</dbReference>
<dbReference type="InterPro" id="IPR050640">
    <property type="entry name" value="Bact_2-comp_sensor_kinase"/>
</dbReference>
<keyword evidence="3" id="KW-0597">Phosphoprotein</keyword>
<evidence type="ECO:0000256" key="4">
    <source>
        <dbReference type="ARBA" id="ARBA00022679"/>
    </source>
</evidence>
<dbReference type="InterPro" id="IPR010559">
    <property type="entry name" value="Sig_transdc_His_kin_internal"/>
</dbReference>
<feature type="transmembrane region" description="Helical" evidence="7">
    <location>
        <begin position="35"/>
        <end position="54"/>
    </location>
</feature>
<dbReference type="AlphaFoldDB" id="A0A934J3D1"/>
<name>A0A934J3D1_9BACL</name>
<sequence>MSTEITNHRNRRVINVTPRTWRIPIFNRFTVKMKLTIASTFLVCFAMIGVYFLSEEIMSQLLQRTQMDFERSTFRQADQLVSTILEDIDRKLDTIVTSNTFKTSITTGVSLEPQAVTLRRYNQVDSAINNTFTTRNYVDSIYVIGRNNTFYNYSIQALKLYKNNTVNISRDINFDQWKKSFPLHQFNDKMNRVTYFHMDSSQASQADPEMLKLYRQMEGSLTMIRLLSFDGSSVDGVMILRMNDSLIPTILSDSSANHNIYVTTLDNELIWTNTSLDTIQSKDWTSFLKNDNLVTTETIPSLHLVMHSVVPIKSLIKNSPFSKNAIVVAGWLIVLNTVLAYYIAKTISRPIHRLARQLPTLRIGQENQIRIKAGFMSNLSLRNKFIVYFLITVQIPVMIFTVYASVAQHQFMRDHLITLTSFNNTQIKTNVDYRLHSLNEATIKLITDSDIQSVMKTQEKGLSISSDHLSNIYKLLFDIKISNDDIRMIQLFDESGTNIFSSSTFDNLPVSNLSEAIKSRLPHDDDKLKLIDLSDREGINSSDVSFVRTIRSTGEPFGKYLGYLVIIADNNMFNFMNTNLPSLETETYSVTSPDNLKLYPTRSIEPETGSLLGAIQNDNFNGSQLTVTQNDRVIIMTTTDLLHLQIINMIPISTIINKLYPFITYSSILAISLFLFTLLLSSYIASTITRPFIKLHGLMQEVQQNNLDVSMNYYGRDEISILSSQFNRMVNRLDELIKENYQSKLVESHLRFLEKEAHLNALQQQINPHFLYNTLESISWIAYEHRVTEICDMTVALGKFFRGTIATGQDMILIQNEIELLNSYLYIQQIRYTFQVNMEISDEVQSCRIHKLMLQPLVENAIQHGIEPLEEGGLITIKGYLQNEMVHFEIIDNGKGMESEEIEHVWAVIRMSKDAPRATVGLRNVYERLSLHYPDNFIFTLHSTINEGSTVHFAYPYTR</sequence>
<dbReference type="CDD" id="cd06225">
    <property type="entry name" value="HAMP"/>
    <property type="match status" value="1"/>
</dbReference>
<dbReference type="PANTHER" id="PTHR34220">
    <property type="entry name" value="SENSOR HISTIDINE KINASE YPDA"/>
    <property type="match status" value="1"/>
</dbReference>
<feature type="domain" description="HAMP" evidence="8">
    <location>
        <begin position="686"/>
        <end position="738"/>
    </location>
</feature>
<keyword evidence="6 7" id="KW-0472">Membrane</keyword>
<evidence type="ECO:0000256" key="7">
    <source>
        <dbReference type="SAM" id="Phobius"/>
    </source>
</evidence>
<dbReference type="SUPFAM" id="SSF158472">
    <property type="entry name" value="HAMP domain-like"/>
    <property type="match status" value="1"/>
</dbReference>
<evidence type="ECO:0000313" key="9">
    <source>
        <dbReference type="EMBL" id="MBJ6364021.1"/>
    </source>
</evidence>
<dbReference type="InterPro" id="IPR036890">
    <property type="entry name" value="HATPase_C_sf"/>
</dbReference>
<dbReference type="SMART" id="SM00304">
    <property type="entry name" value="HAMP"/>
    <property type="match status" value="1"/>
</dbReference>
<feature type="transmembrane region" description="Helical" evidence="7">
    <location>
        <begin position="385"/>
        <end position="406"/>
    </location>
</feature>
<feature type="transmembrane region" description="Helical" evidence="7">
    <location>
        <begin position="325"/>
        <end position="344"/>
    </location>
</feature>
<protein>
    <submittedName>
        <fullName evidence="9">Histidine kinase</fullName>
    </submittedName>
</protein>
<dbReference type="GO" id="GO:0005886">
    <property type="term" value="C:plasma membrane"/>
    <property type="evidence" value="ECO:0007669"/>
    <property type="project" value="UniProtKB-SubCell"/>
</dbReference>
<comment type="caution">
    <text evidence="9">The sequence shown here is derived from an EMBL/GenBank/DDBJ whole genome shotgun (WGS) entry which is preliminary data.</text>
</comment>
<evidence type="ECO:0000313" key="10">
    <source>
        <dbReference type="Proteomes" id="UP000640274"/>
    </source>
</evidence>
<evidence type="ECO:0000256" key="3">
    <source>
        <dbReference type="ARBA" id="ARBA00022553"/>
    </source>
</evidence>
<dbReference type="Pfam" id="PF00672">
    <property type="entry name" value="HAMP"/>
    <property type="match status" value="1"/>
</dbReference>
<dbReference type="Pfam" id="PF06580">
    <property type="entry name" value="His_kinase"/>
    <property type="match status" value="1"/>
</dbReference>
<proteinExistence type="predicted"/>
<keyword evidence="5 9" id="KW-0418">Kinase</keyword>